<dbReference type="EMBL" id="CABVHF010000001">
    <property type="protein sequence ID" value="VVM57080.1"/>
    <property type="molecule type" value="Genomic_DNA"/>
</dbReference>
<evidence type="ECO:0000256" key="5">
    <source>
        <dbReference type="ARBA" id="ARBA00022529"/>
    </source>
</evidence>
<keyword evidence="11" id="KW-0175">Coiled coil</keyword>
<accession>A0A5E6QRH7</accession>
<feature type="coiled-coil region" evidence="11">
    <location>
        <begin position="182"/>
        <end position="219"/>
    </location>
</feature>
<comment type="function">
    <text evidence="2">Colicins are polypeptide toxins produced by and active against E.coli and closely related bacteria.</text>
</comment>
<evidence type="ECO:0000259" key="13">
    <source>
        <dbReference type="PROSITE" id="PS00276"/>
    </source>
</evidence>
<dbReference type="PROSITE" id="PS00276">
    <property type="entry name" value="CHANNEL_COLICIN"/>
    <property type="match status" value="1"/>
</dbReference>
<evidence type="ECO:0000256" key="2">
    <source>
        <dbReference type="ARBA" id="ARBA00003197"/>
    </source>
</evidence>
<evidence type="ECO:0000256" key="9">
    <source>
        <dbReference type="ARBA" id="ARBA00023048"/>
    </source>
</evidence>
<evidence type="ECO:0000256" key="8">
    <source>
        <dbReference type="ARBA" id="ARBA00023022"/>
    </source>
</evidence>
<evidence type="ECO:0000313" key="15">
    <source>
        <dbReference type="Proteomes" id="UP000399692"/>
    </source>
</evidence>
<dbReference type="Gene3D" id="1.10.490.30">
    <property type="entry name" value="Colicin"/>
    <property type="match status" value="1"/>
</dbReference>
<gene>
    <name evidence="14" type="ORF">PS631_01126</name>
</gene>
<evidence type="ECO:0000256" key="11">
    <source>
        <dbReference type="SAM" id="Coils"/>
    </source>
</evidence>
<dbReference type="RefSeq" id="WP_150569571.1">
    <property type="nucleotide sequence ID" value="NZ_CABVHF010000001.1"/>
</dbReference>
<dbReference type="Pfam" id="PF01024">
    <property type="entry name" value="Colicin"/>
    <property type="match status" value="1"/>
</dbReference>
<dbReference type="GO" id="GO:0016020">
    <property type="term" value="C:membrane"/>
    <property type="evidence" value="ECO:0007669"/>
    <property type="project" value="UniProtKB-SubCell"/>
</dbReference>
<keyword evidence="7 12" id="KW-1133">Transmembrane helix</keyword>
<dbReference type="GO" id="GO:0031640">
    <property type="term" value="P:killing of cells of another organism"/>
    <property type="evidence" value="ECO:0007669"/>
    <property type="project" value="UniProtKB-KW"/>
</dbReference>
<feature type="transmembrane region" description="Helical" evidence="12">
    <location>
        <begin position="360"/>
        <end position="381"/>
    </location>
</feature>
<evidence type="ECO:0000256" key="7">
    <source>
        <dbReference type="ARBA" id="ARBA00022989"/>
    </source>
</evidence>
<protein>
    <recommendedName>
        <fullName evidence="13">Channel forming colicins domain-containing protein</fullName>
    </recommendedName>
</protein>
<evidence type="ECO:0000256" key="1">
    <source>
        <dbReference type="ARBA" id="ARBA00002178"/>
    </source>
</evidence>
<organism evidence="14 15">
    <name type="scientific">Pseudomonas fluorescens</name>
    <dbReference type="NCBI Taxonomy" id="294"/>
    <lineage>
        <taxon>Bacteria</taxon>
        <taxon>Pseudomonadati</taxon>
        <taxon>Pseudomonadota</taxon>
        <taxon>Gammaproteobacteria</taxon>
        <taxon>Pseudomonadales</taxon>
        <taxon>Pseudomonadaceae</taxon>
        <taxon>Pseudomonas</taxon>
    </lineage>
</organism>
<dbReference type="InterPro" id="IPR038283">
    <property type="entry name" value="Channel_colicin_C_sf"/>
</dbReference>
<comment type="function">
    <text evidence="1">This colicin is a channel-forming colicin. This class of transmembrane toxins depolarize the cytoplasmic membrane, leading to dissipation of cellular energy.</text>
</comment>
<proteinExistence type="inferred from homology"/>
<keyword evidence="9" id="KW-0078">Bacteriocin</keyword>
<dbReference type="AlphaFoldDB" id="A0A5E6QRH7"/>
<evidence type="ECO:0000256" key="12">
    <source>
        <dbReference type="SAM" id="Phobius"/>
    </source>
</evidence>
<dbReference type="GO" id="GO:0050829">
    <property type="term" value="P:defense response to Gram-negative bacterium"/>
    <property type="evidence" value="ECO:0007669"/>
    <property type="project" value="InterPro"/>
</dbReference>
<dbReference type="PRINTS" id="PR00280">
    <property type="entry name" value="CHANLCOLICIN"/>
</dbReference>
<dbReference type="GO" id="GO:0140911">
    <property type="term" value="F:pore-forming activity"/>
    <property type="evidence" value="ECO:0007669"/>
    <property type="project" value="InterPro"/>
</dbReference>
<keyword evidence="8" id="KW-0044">Antibiotic</keyword>
<comment type="similarity">
    <text evidence="4">Belongs to the channel forming colicin family.</text>
</comment>
<evidence type="ECO:0000256" key="10">
    <source>
        <dbReference type="ARBA" id="ARBA00023136"/>
    </source>
</evidence>
<keyword evidence="5" id="KW-0929">Antimicrobial</keyword>
<evidence type="ECO:0000313" key="14">
    <source>
        <dbReference type="EMBL" id="VVM57080.1"/>
    </source>
</evidence>
<keyword evidence="6 12" id="KW-0812">Transmembrane</keyword>
<keyword evidence="10 12" id="KW-0472">Membrane</keyword>
<name>A0A5E6QRH7_PSEFL</name>
<comment type="subcellular location">
    <subcellularLocation>
        <location evidence="3">Membrane</location>
    </subcellularLocation>
</comment>
<dbReference type="Proteomes" id="UP000399692">
    <property type="component" value="Unassembled WGS sequence"/>
</dbReference>
<evidence type="ECO:0000256" key="4">
    <source>
        <dbReference type="ARBA" id="ARBA00007595"/>
    </source>
</evidence>
<dbReference type="InterPro" id="IPR000293">
    <property type="entry name" value="Channel_colicin_C"/>
</dbReference>
<dbReference type="SUPFAM" id="SSF56837">
    <property type="entry name" value="Colicin"/>
    <property type="match status" value="1"/>
</dbReference>
<evidence type="ECO:0000256" key="6">
    <source>
        <dbReference type="ARBA" id="ARBA00022692"/>
    </source>
</evidence>
<evidence type="ECO:0000256" key="3">
    <source>
        <dbReference type="ARBA" id="ARBA00004370"/>
    </source>
</evidence>
<sequence length="398" mass="42871">MQINLPATFVGAQPPAGNDPYGIGFNVHSFQFGGSQASTHMAYAKYELQDANRGLAKEIGRIEAEVKKTFAETSKGLDQQLSNQLTAVGATTANAASNAVKIEKLITNLGEDRAVALEKANAFFGSNPLTISMKVKASKLKVGGHPRGYMAMALRIQTEYGLSYAEAHKVLWLDAAIESMGKRLAEERVKAQQQREAEAKRLADEKAKAEAEADHMAAVKFVVDFYGEVTDKFGNQLASQARELEQAAQGKRIRSAAQAIKAFDQYREGIQKKFGVADRAAIATALKAMDKKQMSENLARFAKGFGLTGMAMDGWDLGKEVVKGLETDNWNPFFLKAETLAAGALAGFLLSAVFSLTLGIPAGAAGILAFALLMAIVSAAIDEKQMKKFNDFILSYAP</sequence>
<reference evidence="14 15" key="1">
    <citation type="submission" date="2019-09" db="EMBL/GenBank/DDBJ databases">
        <authorList>
            <person name="Chandra G."/>
            <person name="Truman W A."/>
        </authorList>
    </citation>
    <scope>NUCLEOTIDE SEQUENCE [LARGE SCALE GENOMIC DNA]</scope>
    <source>
        <strain evidence="14">PS631</strain>
    </source>
</reference>
<dbReference type="OrthoDB" id="6899172at2"/>
<feature type="domain" description="Channel forming colicins" evidence="13">
    <location>
        <begin position="327"/>
        <end position="338"/>
    </location>
</feature>